<dbReference type="GO" id="GO:0005829">
    <property type="term" value="C:cytosol"/>
    <property type="evidence" value="ECO:0007669"/>
    <property type="project" value="TreeGrafter"/>
</dbReference>
<comment type="similarity">
    <text evidence="8">In the C-terminal section; belongs to the anthranilate phosphoribosyltransferase family.</text>
</comment>
<keyword evidence="5 9" id="KW-0822">Tryptophan biosynthesis</keyword>
<dbReference type="InterPro" id="IPR017459">
    <property type="entry name" value="Glycosyl_Trfase_fam3_N_dom"/>
</dbReference>
<comment type="pathway">
    <text evidence="1 9">Amino-acid biosynthesis; L-tryptophan biosynthesis; L-tryptophan from chorismate: step 2/5.</text>
</comment>
<feature type="binding site" evidence="9">
    <location>
        <position position="77"/>
    </location>
    <ligand>
        <name>5-phospho-alpha-D-ribose 1-diphosphate</name>
        <dbReference type="ChEBI" id="CHEBI:58017"/>
    </ligand>
</feature>
<evidence type="ECO:0000256" key="1">
    <source>
        <dbReference type="ARBA" id="ARBA00004907"/>
    </source>
</evidence>
<dbReference type="SUPFAM" id="SSF47648">
    <property type="entry name" value="Nucleoside phosphorylase/phosphoribosyltransferase N-terminal domain"/>
    <property type="match status" value="1"/>
</dbReference>
<dbReference type="Gene3D" id="1.20.970.10">
    <property type="entry name" value="Transferase, Pyrimidine Nucleoside Phosphorylase, Chain C"/>
    <property type="match status" value="1"/>
</dbReference>
<gene>
    <name evidence="9 12" type="primary">trpD</name>
    <name evidence="12" type="ORF">COB11_02440</name>
</gene>
<evidence type="ECO:0000256" key="9">
    <source>
        <dbReference type="HAMAP-Rule" id="MF_00211"/>
    </source>
</evidence>
<dbReference type="GO" id="GO:0000287">
    <property type="term" value="F:magnesium ion binding"/>
    <property type="evidence" value="ECO:0007669"/>
    <property type="project" value="UniProtKB-UniRule"/>
</dbReference>
<keyword evidence="2 9" id="KW-0028">Amino-acid biosynthesis</keyword>
<reference evidence="13" key="1">
    <citation type="submission" date="2017-08" db="EMBL/GenBank/DDBJ databases">
        <title>A dynamic microbial community with high functional redundancy inhabits the cold, oxic subseafloor aquifer.</title>
        <authorList>
            <person name="Tully B.J."/>
            <person name="Wheat C.G."/>
            <person name="Glazer B.T."/>
            <person name="Huber J.A."/>
        </authorList>
    </citation>
    <scope>NUCLEOTIDE SEQUENCE [LARGE SCALE GENOMIC DNA]</scope>
</reference>
<dbReference type="Proteomes" id="UP000217838">
    <property type="component" value="Unassembled WGS sequence"/>
</dbReference>
<keyword evidence="6 9" id="KW-0057">Aromatic amino acid biosynthesis</keyword>
<dbReference type="PANTHER" id="PTHR43285">
    <property type="entry name" value="ANTHRANILATE PHOSPHORIBOSYLTRANSFERASE"/>
    <property type="match status" value="1"/>
</dbReference>
<dbReference type="InterPro" id="IPR000312">
    <property type="entry name" value="Glycosyl_Trfase_fam3"/>
</dbReference>
<dbReference type="HAMAP" id="MF_00211">
    <property type="entry name" value="TrpD"/>
    <property type="match status" value="1"/>
</dbReference>
<feature type="binding site" evidence="9">
    <location>
        <position position="77"/>
    </location>
    <ligand>
        <name>anthranilate</name>
        <dbReference type="ChEBI" id="CHEBI:16567"/>
        <label>1</label>
    </ligand>
</feature>
<feature type="domain" description="Glycosyl transferase family 3" evidence="10">
    <location>
        <begin position="70"/>
        <end position="318"/>
    </location>
</feature>
<evidence type="ECO:0000256" key="6">
    <source>
        <dbReference type="ARBA" id="ARBA00023141"/>
    </source>
</evidence>
<dbReference type="NCBIfam" id="TIGR01245">
    <property type="entry name" value="trpD"/>
    <property type="match status" value="1"/>
</dbReference>
<accession>A0A2A4YKU8</accession>
<proteinExistence type="inferred from homology"/>
<feature type="domain" description="Glycosyl transferase family 3 N-terminal" evidence="11">
    <location>
        <begin position="2"/>
        <end position="61"/>
    </location>
</feature>
<feature type="binding site" evidence="9">
    <location>
        <position position="163"/>
    </location>
    <ligand>
        <name>anthranilate</name>
        <dbReference type="ChEBI" id="CHEBI:16567"/>
        <label>2</label>
    </ligand>
</feature>
<keyword evidence="4 9" id="KW-0808">Transferase</keyword>
<keyword evidence="3 9" id="KW-0328">Glycosyltransferase</keyword>
<dbReference type="InterPro" id="IPR035902">
    <property type="entry name" value="Nuc_phospho_transferase"/>
</dbReference>
<feature type="binding site" evidence="9">
    <location>
        <position position="222"/>
    </location>
    <ligand>
        <name>Mg(2+)</name>
        <dbReference type="ChEBI" id="CHEBI:18420"/>
        <label>1</label>
    </ligand>
</feature>
<protein>
    <recommendedName>
        <fullName evidence="9">Anthranilate phosphoribosyltransferase</fullName>
        <ecNumber evidence="9">2.4.2.18</ecNumber>
    </recommendedName>
</protein>
<feature type="binding site" evidence="9">
    <location>
        <position position="221"/>
    </location>
    <ligand>
        <name>Mg(2+)</name>
        <dbReference type="ChEBI" id="CHEBI:18420"/>
        <label>2</label>
    </ligand>
</feature>
<dbReference type="InterPro" id="IPR036320">
    <property type="entry name" value="Glycosyl_Trfase_fam3_N_dom_sf"/>
</dbReference>
<dbReference type="GO" id="GO:0004048">
    <property type="term" value="F:anthranilate phosphoribosyltransferase activity"/>
    <property type="evidence" value="ECO:0007669"/>
    <property type="project" value="UniProtKB-UniRule"/>
</dbReference>
<feature type="binding site" evidence="9">
    <location>
        <begin position="80"/>
        <end position="81"/>
    </location>
    <ligand>
        <name>5-phospho-alpha-D-ribose 1-diphosphate</name>
        <dbReference type="ChEBI" id="CHEBI:58017"/>
    </ligand>
</feature>
<keyword evidence="9" id="KW-0479">Metal-binding</keyword>
<name>A0A2A4YKU8_UNCAE</name>
<comment type="caution">
    <text evidence="9">Lacks conserved residue(s) required for the propagation of feature annotation.</text>
</comment>
<dbReference type="EC" id="2.4.2.18" evidence="9"/>
<organism evidence="12 13">
    <name type="scientific">Aerophobetes bacterium</name>
    <dbReference type="NCBI Taxonomy" id="2030807"/>
    <lineage>
        <taxon>Bacteria</taxon>
        <taxon>Candidatus Aerophobota</taxon>
    </lineage>
</organism>
<feature type="binding site" evidence="9">
    <location>
        <position position="89"/>
    </location>
    <ligand>
        <name>Mg(2+)</name>
        <dbReference type="ChEBI" id="CHEBI:18420"/>
        <label>1</label>
    </ligand>
</feature>
<evidence type="ECO:0000256" key="8">
    <source>
        <dbReference type="ARBA" id="ARBA00061188"/>
    </source>
</evidence>
<dbReference type="Pfam" id="PF02885">
    <property type="entry name" value="Glycos_trans_3N"/>
    <property type="match status" value="1"/>
</dbReference>
<evidence type="ECO:0000256" key="7">
    <source>
        <dbReference type="ARBA" id="ARBA00052328"/>
    </source>
</evidence>
<dbReference type="UniPathway" id="UPA00035">
    <property type="reaction ID" value="UER00041"/>
</dbReference>
<dbReference type="AlphaFoldDB" id="A0A2A4YKU8"/>
<comment type="similarity">
    <text evidence="9">Belongs to the anthranilate phosphoribosyltransferase family.</text>
</comment>
<evidence type="ECO:0000256" key="5">
    <source>
        <dbReference type="ARBA" id="ARBA00022822"/>
    </source>
</evidence>
<evidence type="ECO:0000259" key="10">
    <source>
        <dbReference type="Pfam" id="PF00591"/>
    </source>
</evidence>
<dbReference type="FunFam" id="3.40.1030.10:FF:000002">
    <property type="entry name" value="Anthranilate phosphoribosyltransferase"/>
    <property type="match status" value="1"/>
</dbReference>
<comment type="catalytic activity">
    <reaction evidence="7 9">
        <text>N-(5-phospho-beta-D-ribosyl)anthranilate + diphosphate = 5-phospho-alpha-D-ribose 1-diphosphate + anthranilate</text>
        <dbReference type="Rhea" id="RHEA:11768"/>
        <dbReference type="ChEBI" id="CHEBI:16567"/>
        <dbReference type="ChEBI" id="CHEBI:18277"/>
        <dbReference type="ChEBI" id="CHEBI:33019"/>
        <dbReference type="ChEBI" id="CHEBI:58017"/>
        <dbReference type="EC" id="2.4.2.18"/>
    </reaction>
</comment>
<sequence length="331" mass="35763">MKEILEKLVTRTDLSEKECSDAMHIMLTEANLSQSAAFLALLHAKGPTSHEIAVFAKSLRNMMIPVHLEGDYLDIVGTGGDNSHSVNISTGAAIVAASCGVRVAKHGARASSSKCGSADVLEGFGVPLEISPDAVKDCLDAVGITFMYAPCFHPAWKSVRTIRKDLQIRTVFNILGPLVNPARVSHYVIGVYHKPLLELVSGALIEMHVKRSCVFHGCSMDELSPLGPSHVIFIEDGVKTPITIDPIDYNIEPCSLKDLRGGDVALNMKKLASALKGIKGPIFDAISLNAALAIYVYGIASDFDEALKLARDAMEKGKPYLLLQKWIAHFN</sequence>
<evidence type="ECO:0000313" key="12">
    <source>
        <dbReference type="EMBL" id="PCI95354.1"/>
    </source>
</evidence>
<feature type="binding site" evidence="9">
    <location>
        <begin position="87"/>
        <end position="90"/>
    </location>
    <ligand>
        <name>5-phospho-alpha-D-ribose 1-diphosphate</name>
        <dbReference type="ChEBI" id="CHEBI:58017"/>
    </ligand>
</feature>
<dbReference type="GO" id="GO:0000162">
    <property type="term" value="P:L-tryptophan biosynthetic process"/>
    <property type="evidence" value="ECO:0007669"/>
    <property type="project" value="UniProtKB-UniRule"/>
</dbReference>
<keyword evidence="9" id="KW-0460">Magnesium</keyword>
<dbReference type="Pfam" id="PF00591">
    <property type="entry name" value="Glycos_transf_3"/>
    <property type="match status" value="1"/>
</dbReference>
<feature type="binding site" evidence="9">
    <location>
        <position position="117"/>
    </location>
    <ligand>
        <name>5-phospho-alpha-D-ribose 1-diphosphate</name>
        <dbReference type="ChEBI" id="CHEBI:58017"/>
    </ligand>
</feature>
<comment type="cofactor">
    <cofactor evidence="9">
        <name>Mg(2+)</name>
        <dbReference type="ChEBI" id="CHEBI:18420"/>
    </cofactor>
    <text evidence="9">Binds 2 magnesium ions per monomer.</text>
</comment>
<dbReference type="EMBL" id="NVUU01000022">
    <property type="protein sequence ID" value="PCI95354.1"/>
    <property type="molecule type" value="Genomic_DNA"/>
</dbReference>
<feature type="binding site" evidence="9">
    <location>
        <position position="85"/>
    </location>
    <ligand>
        <name>5-phospho-alpha-D-ribose 1-diphosphate</name>
        <dbReference type="ChEBI" id="CHEBI:58017"/>
    </ligand>
</feature>
<feature type="binding site" evidence="9">
    <location>
        <position position="222"/>
    </location>
    <ligand>
        <name>Mg(2+)</name>
        <dbReference type="ChEBI" id="CHEBI:18420"/>
        <label>2</label>
    </ligand>
</feature>
<evidence type="ECO:0000259" key="11">
    <source>
        <dbReference type="Pfam" id="PF02885"/>
    </source>
</evidence>
<dbReference type="Gene3D" id="3.40.1030.10">
    <property type="entry name" value="Nucleoside phosphorylase/phosphoribosyltransferase catalytic domain"/>
    <property type="match status" value="1"/>
</dbReference>
<dbReference type="SUPFAM" id="SSF52418">
    <property type="entry name" value="Nucleoside phosphorylase/phosphoribosyltransferase catalytic domain"/>
    <property type="match status" value="1"/>
</dbReference>
<comment type="caution">
    <text evidence="12">The sequence shown here is derived from an EMBL/GenBank/DDBJ whole genome shotgun (WGS) entry which is preliminary data.</text>
</comment>
<dbReference type="InterPro" id="IPR005940">
    <property type="entry name" value="Anthranilate_Pribosyl_Tfrase"/>
</dbReference>
<dbReference type="PANTHER" id="PTHR43285:SF2">
    <property type="entry name" value="ANTHRANILATE PHOSPHORIBOSYLTRANSFERASE"/>
    <property type="match status" value="1"/>
</dbReference>
<evidence type="ECO:0000256" key="4">
    <source>
        <dbReference type="ARBA" id="ARBA00022679"/>
    </source>
</evidence>
<feature type="binding site" evidence="9">
    <location>
        <begin position="105"/>
        <end position="113"/>
    </location>
    <ligand>
        <name>5-phospho-alpha-D-ribose 1-diphosphate</name>
        <dbReference type="ChEBI" id="CHEBI:58017"/>
    </ligand>
</feature>
<evidence type="ECO:0000256" key="3">
    <source>
        <dbReference type="ARBA" id="ARBA00022676"/>
    </source>
</evidence>
<evidence type="ECO:0000256" key="2">
    <source>
        <dbReference type="ARBA" id="ARBA00022605"/>
    </source>
</evidence>
<evidence type="ECO:0000313" key="13">
    <source>
        <dbReference type="Proteomes" id="UP000217838"/>
    </source>
</evidence>
<comment type="subunit">
    <text evidence="9">Homodimer.</text>
</comment>
<comment type="function">
    <text evidence="9">Catalyzes the transfer of the phosphoribosyl group of 5-phosphorylribose-1-pyrophosphate (PRPP) to anthranilate to yield N-(5'-phosphoribosyl)-anthranilate (PRA).</text>
</comment>